<dbReference type="GO" id="GO:0051664">
    <property type="term" value="P:nuclear pore localization"/>
    <property type="evidence" value="ECO:0007669"/>
    <property type="project" value="TreeGrafter"/>
</dbReference>
<dbReference type="Pfam" id="PF00038">
    <property type="entry name" value="Filament"/>
    <property type="match status" value="1"/>
</dbReference>
<dbReference type="PANTHER" id="PTHR45721">
    <property type="entry name" value="LAMIN DM0-RELATED"/>
    <property type="match status" value="1"/>
</dbReference>
<evidence type="ECO:0000256" key="2">
    <source>
        <dbReference type="ARBA" id="ARBA00022754"/>
    </source>
</evidence>
<dbReference type="SUPFAM" id="SSF74853">
    <property type="entry name" value="Lamin A/C globular tail domain"/>
    <property type="match status" value="1"/>
</dbReference>
<dbReference type="PANTHER" id="PTHR45721:SF11">
    <property type="entry name" value="LAMIN DM0-RELATED"/>
    <property type="match status" value="1"/>
</dbReference>
<dbReference type="Proteomes" id="UP000290809">
    <property type="component" value="Unassembled WGS sequence"/>
</dbReference>
<accession>A0A430PZB0</accession>
<dbReference type="EMBL" id="QMKO01003861">
    <property type="protein sequence ID" value="RTG80787.1"/>
    <property type="molecule type" value="Genomic_DNA"/>
</dbReference>
<protein>
    <submittedName>
        <fullName evidence="7">Lamin B</fullName>
    </submittedName>
</protein>
<dbReference type="InterPro" id="IPR039008">
    <property type="entry name" value="IF_rod_dom"/>
</dbReference>
<dbReference type="InterPro" id="IPR036415">
    <property type="entry name" value="Lamin_tail_dom_sf"/>
</dbReference>
<evidence type="ECO:0000259" key="6">
    <source>
        <dbReference type="Pfam" id="PF00038"/>
    </source>
</evidence>
<evidence type="ECO:0000313" key="7">
    <source>
        <dbReference type="EMBL" id="RTG80787.1"/>
    </source>
</evidence>
<reference evidence="7 8" key="1">
    <citation type="journal article" date="2019" name="PLoS Pathog.">
        <title>Genome sequence of the bovine parasite Schistosoma bovis Tanzania.</title>
        <authorList>
            <person name="Oey H."/>
            <person name="Zakrzewski M."/>
            <person name="Gobert G."/>
            <person name="Gravermann K."/>
            <person name="Stoye J."/>
            <person name="Jones M."/>
            <person name="Mcmanus D."/>
            <person name="Krause L."/>
        </authorList>
    </citation>
    <scope>NUCLEOTIDE SEQUENCE [LARGE SCALE GENOMIC DNA]</scope>
    <source>
        <strain evidence="7 8">TAN1997</strain>
    </source>
</reference>
<gene>
    <name evidence="7" type="ORF">DC041_0010928</name>
</gene>
<comment type="subcellular location">
    <subcellularLocation>
        <location evidence="1">Nucleus</location>
    </subcellularLocation>
</comment>
<dbReference type="STRING" id="6184.A0A430PZB0"/>
<dbReference type="Gene3D" id="2.60.40.1260">
    <property type="entry name" value="Lamin Tail domain"/>
    <property type="match status" value="1"/>
</dbReference>
<keyword evidence="3 5" id="KW-0175">Coiled coil</keyword>
<organism evidence="7 8">
    <name type="scientific">Schistosoma bovis</name>
    <name type="common">Blood fluke</name>
    <dbReference type="NCBI Taxonomy" id="6184"/>
    <lineage>
        <taxon>Eukaryota</taxon>
        <taxon>Metazoa</taxon>
        <taxon>Spiralia</taxon>
        <taxon>Lophotrochozoa</taxon>
        <taxon>Platyhelminthes</taxon>
        <taxon>Trematoda</taxon>
        <taxon>Digenea</taxon>
        <taxon>Strigeidida</taxon>
        <taxon>Schistosomatoidea</taxon>
        <taxon>Schistosomatidae</taxon>
        <taxon>Schistosoma</taxon>
    </lineage>
</organism>
<feature type="coiled-coil region" evidence="5">
    <location>
        <begin position="236"/>
        <end position="263"/>
    </location>
</feature>
<dbReference type="AlphaFoldDB" id="A0A430PZB0"/>
<keyword evidence="2" id="KW-0403">Intermediate filament</keyword>
<keyword evidence="4" id="KW-0539">Nucleus</keyword>
<dbReference type="GO" id="GO:0006998">
    <property type="term" value="P:nuclear envelope organization"/>
    <property type="evidence" value="ECO:0007669"/>
    <property type="project" value="TreeGrafter"/>
</dbReference>
<feature type="coiled-coil region" evidence="5">
    <location>
        <begin position="31"/>
        <end position="93"/>
    </location>
</feature>
<evidence type="ECO:0000313" key="8">
    <source>
        <dbReference type="Proteomes" id="UP000290809"/>
    </source>
</evidence>
<name>A0A430PZB0_SCHBO</name>
<dbReference type="GO" id="GO:0005652">
    <property type="term" value="C:nuclear lamina"/>
    <property type="evidence" value="ECO:0007669"/>
    <property type="project" value="TreeGrafter"/>
</dbReference>
<evidence type="ECO:0000256" key="3">
    <source>
        <dbReference type="ARBA" id="ARBA00023054"/>
    </source>
</evidence>
<feature type="domain" description="IF rod" evidence="6">
    <location>
        <begin position="17"/>
        <end position="316"/>
    </location>
</feature>
<evidence type="ECO:0000256" key="5">
    <source>
        <dbReference type="SAM" id="Coils"/>
    </source>
</evidence>
<dbReference type="SUPFAM" id="SSF64593">
    <property type="entry name" value="Intermediate filament protein, coiled coil region"/>
    <property type="match status" value="1"/>
</dbReference>
<dbReference type="Gene3D" id="1.20.5.170">
    <property type="match status" value="1"/>
</dbReference>
<proteinExistence type="predicted"/>
<dbReference type="GO" id="GO:0031507">
    <property type="term" value="P:heterochromatin formation"/>
    <property type="evidence" value="ECO:0007669"/>
    <property type="project" value="TreeGrafter"/>
</dbReference>
<feature type="coiled-coil region" evidence="5">
    <location>
        <begin position="147"/>
        <end position="209"/>
    </location>
</feature>
<evidence type="ECO:0000256" key="1">
    <source>
        <dbReference type="ARBA" id="ARBA00004123"/>
    </source>
</evidence>
<keyword evidence="8" id="KW-1185">Reference proteome</keyword>
<dbReference type="GO" id="GO:0005882">
    <property type="term" value="C:intermediate filament"/>
    <property type="evidence" value="ECO:0007669"/>
    <property type="project" value="UniProtKB-KW"/>
</dbReference>
<dbReference type="GO" id="GO:0005200">
    <property type="term" value="F:structural constituent of cytoskeleton"/>
    <property type="evidence" value="ECO:0007669"/>
    <property type="project" value="TreeGrafter"/>
</dbReference>
<dbReference type="GO" id="GO:0090435">
    <property type="term" value="P:protein localization to nuclear envelope"/>
    <property type="evidence" value="ECO:0007669"/>
    <property type="project" value="TreeGrafter"/>
</dbReference>
<comment type="caution">
    <text evidence="7">The sequence shown here is derived from an EMBL/GenBank/DDBJ whole genome shotgun (WGS) entry which is preliminary data.</text>
</comment>
<evidence type="ECO:0000256" key="4">
    <source>
        <dbReference type="ARBA" id="ARBA00023242"/>
    </source>
</evidence>
<sequence length="710" mass="80066">MVLIALINLHTSHNCVQNEMDDYVKVFSNEVELLRQNLNKTSLELTNAKIQLKKSTSDLDETIKQLERSKANETEMGNKIASLNVQLSQLQNQLDVCNNYKTDYDSLMDQHKMLKSQLENETLLHTDTKNKLLTALEQLEFKNQLLAKNYKTDYDSLMDQHKMLKSQLENETLLHTDTKNKLLTALEQLEFKNQLLAKATLDAEKLRSNSLEQDLRNKITECQRLSQLVSSQSSDLYNCRHELEATRKQLKDFEQQLKFNEDKLHGIISQHRSEVERLLELLTDKSTECTELAGIKIQLDAELAMYRKLLEGEESRLHLSPTEKILKGKPIVRTNITPTKRTYSDMYTSSLKSKQQSTGSCLHDVDLDYTDTNNIVQSYPLTTERKISEISDLHSKITNIDFNLHSSGLSTFPSSSSLIGDSLRITCRADGPIHFSSADPGEGLLRIYNASEDVSAIDLSNWHLYAGPTHEGSSDYVKLLHLSPTEKILKGKPIVRTNITPTKRTYSDMYTSSLKSKQQSTGSCLHDVDLDHTDTNNIVQSYPLTTERKISEISDLHSKITNIDFNLHSSGLSTFPSSSSLIGDSLRITCRADGPIHFSSADPGEGLLRIYNASEDAIDLSNWHLYAGPTHEGSSDYVKLYTFHKSQTLQPHTELQVFLCFASEPSQVSSAKRVRPDVSAILHLITPVSVWNPYSSLIALQDSTGSVSFC</sequence>
<dbReference type="GO" id="GO:0007097">
    <property type="term" value="P:nuclear migration"/>
    <property type="evidence" value="ECO:0007669"/>
    <property type="project" value="TreeGrafter"/>
</dbReference>